<feature type="domain" description="HTH cro/C1-type" evidence="1">
    <location>
        <begin position="36"/>
        <end position="83"/>
    </location>
</feature>
<dbReference type="PROSITE" id="PS50943">
    <property type="entry name" value="HTH_CROC1"/>
    <property type="match status" value="1"/>
</dbReference>
<name>A0ABW6RXJ5_9NOCA</name>
<proteinExistence type="predicted"/>
<dbReference type="SMART" id="SM00530">
    <property type="entry name" value="HTH_XRE"/>
    <property type="match status" value="1"/>
</dbReference>
<dbReference type="Gene3D" id="1.10.260.40">
    <property type="entry name" value="lambda repressor-like DNA-binding domains"/>
    <property type="match status" value="1"/>
</dbReference>
<keyword evidence="3" id="KW-1185">Reference proteome</keyword>
<protein>
    <submittedName>
        <fullName evidence="2">Helix-turn-helix transcriptional regulator</fullName>
    </submittedName>
</protein>
<dbReference type="Gene3D" id="3.30.450.180">
    <property type="match status" value="1"/>
</dbReference>
<dbReference type="Pfam" id="PF13560">
    <property type="entry name" value="HTH_31"/>
    <property type="match status" value="1"/>
</dbReference>
<dbReference type="RefSeq" id="WP_387403680.1">
    <property type="nucleotide sequence ID" value="NZ_JBIAQY010000004.1"/>
</dbReference>
<organism evidence="2 3">
    <name type="scientific">Nocardia jiangxiensis</name>
    <dbReference type="NCBI Taxonomy" id="282685"/>
    <lineage>
        <taxon>Bacteria</taxon>
        <taxon>Bacillati</taxon>
        <taxon>Actinomycetota</taxon>
        <taxon>Actinomycetes</taxon>
        <taxon>Mycobacteriales</taxon>
        <taxon>Nocardiaceae</taxon>
        <taxon>Nocardia</taxon>
    </lineage>
</organism>
<dbReference type="SUPFAM" id="SSF47413">
    <property type="entry name" value="lambda repressor-like DNA-binding domains"/>
    <property type="match status" value="1"/>
</dbReference>
<dbReference type="InterPro" id="IPR041413">
    <property type="entry name" value="MLTR_LBD"/>
</dbReference>
<dbReference type="Pfam" id="PF17765">
    <property type="entry name" value="MLTR_LBD"/>
    <property type="match status" value="1"/>
</dbReference>
<accession>A0ABW6RXJ5</accession>
<comment type="caution">
    <text evidence="2">The sequence shown here is derived from an EMBL/GenBank/DDBJ whole genome shotgun (WGS) entry which is preliminary data.</text>
</comment>
<dbReference type="InterPro" id="IPR010982">
    <property type="entry name" value="Lambda_DNA-bd_dom_sf"/>
</dbReference>
<dbReference type="PANTHER" id="PTHR35010:SF2">
    <property type="entry name" value="BLL4672 PROTEIN"/>
    <property type="match status" value="1"/>
</dbReference>
<sequence>MSERRVLGEFLRVRRGRLRPEQVGLSAGGGRRQTPGLRREEVATLAGLSVDYYTRLEQGRDTNPSPAVLDALAGALRLDEDERMHLDDLARAVAVRRAAPELVRQAPRPGLVQLLESVRPTPGLILDQPSNVLAANPEALRLLDGLTDCAAAERNLVRYVFTHPAARWVFEDWDAMTRDCVAHLRTVQGREPDSPALHTVVHGLCSESAEFADLWAHYDVRTKRGATRMFRHRGVGLFALTSEIVTAPDGQRFVVFQAAPGSPDHDAMTLLGMMDDGVPQQRAGADDEKW</sequence>
<dbReference type="Proteomes" id="UP001601992">
    <property type="component" value="Unassembled WGS sequence"/>
</dbReference>
<dbReference type="PANTHER" id="PTHR35010">
    <property type="entry name" value="BLL4672 PROTEIN-RELATED"/>
    <property type="match status" value="1"/>
</dbReference>
<evidence type="ECO:0000259" key="1">
    <source>
        <dbReference type="PROSITE" id="PS50943"/>
    </source>
</evidence>
<dbReference type="CDD" id="cd00093">
    <property type="entry name" value="HTH_XRE"/>
    <property type="match status" value="1"/>
</dbReference>
<dbReference type="InterPro" id="IPR001387">
    <property type="entry name" value="Cro/C1-type_HTH"/>
</dbReference>
<gene>
    <name evidence="2" type="ORF">ACFYXQ_13375</name>
</gene>
<evidence type="ECO:0000313" key="3">
    <source>
        <dbReference type="Proteomes" id="UP001601992"/>
    </source>
</evidence>
<evidence type="ECO:0000313" key="2">
    <source>
        <dbReference type="EMBL" id="MFF3568755.1"/>
    </source>
</evidence>
<reference evidence="2 3" key="1">
    <citation type="submission" date="2024-10" db="EMBL/GenBank/DDBJ databases">
        <title>The Natural Products Discovery Center: Release of the First 8490 Sequenced Strains for Exploring Actinobacteria Biosynthetic Diversity.</title>
        <authorList>
            <person name="Kalkreuter E."/>
            <person name="Kautsar S.A."/>
            <person name="Yang D."/>
            <person name="Bader C.D."/>
            <person name="Teijaro C.N."/>
            <person name="Fluegel L."/>
            <person name="Davis C.M."/>
            <person name="Simpson J.R."/>
            <person name="Lauterbach L."/>
            <person name="Steele A.D."/>
            <person name="Gui C."/>
            <person name="Meng S."/>
            <person name="Li G."/>
            <person name="Viehrig K."/>
            <person name="Ye F."/>
            <person name="Su P."/>
            <person name="Kiefer A.F."/>
            <person name="Nichols A."/>
            <person name="Cepeda A.J."/>
            <person name="Yan W."/>
            <person name="Fan B."/>
            <person name="Jiang Y."/>
            <person name="Adhikari A."/>
            <person name="Zheng C.-J."/>
            <person name="Schuster L."/>
            <person name="Cowan T.M."/>
            <person name="Smanski M.J."/>
            <person name="Chevrette M.G."/>
            <person name="De Carvalho L.P.S."/>
            <person name="Shen B."/>
        </authorList>
    </citation>
    <scope>NUCLEOTIDE SEQUENCE [LARGE SCALE GENOMIC DNA]</scope>
    <source>
        <strain evidence="2 3">NPDC002593</strain>
    </source>
</reference>
<dbReference type="EMBL" id="JBIAQY010000004">
    <property type="protein sequence ID" value="MFF3568755.1"/>
    <property type="molecule type" value="Genomic_DNA"/>
</dbReference>